<proteinExistence type="predicted"/>
<dbReference type="OrthoDB" id="9809270at2"/>
<dbReference type="InterPro" id="IPR010507">
    <property type="entry name" value="Znf_MYM"/>
</dbReference>
<gene>
    <name evidence="3" type="ORF">SAMN05446037_1005170</name>
</gene>
<dbReference type="GO" id="GO:0008270">
    <property type="term" value="F:zinc ion binding"/>
    <property type="evidence" value="ECO:0007669"/>
    <property type="project" value="InterPro"/>
</dbReference>
<sequence>MEMLSNFFRFFLIFFAVRTVFNIIFRARLINRQKVEVNKNVEEKFSEPVEKEAAIDMVYDEICETYVIKSKAYQVVEEDKTHYFCSWECRQKYIDYA</sequence>
<evidence type="ECO:0000313" key="4">
    <source>
        <dbReference type="Proteomes" id="UP000198304"/>
    </source>
</evidence>
<keyword evidence="1" id="KW-0472">Membrane</keyword>
<feature type="domain" description="MYM-type" evidence="2">
    <location>
        <begin position="62"/>
        <end position="93"/>
    </location>
</feature>
<evidence type="ECO:0000259" key="2">
    <source>
        <dbReference type="Pfam" id="PF06467"/>
    </source>
</evidence>
<dbReference type="Proteomes" id="UP000198304">
    <property type="component" value="Unassembled WGS sequence"/>
</dbReference>
<name>A0A239CEG8_9FIRM</name>
<protein>
    <submittedName>
        <fullName evidence="3">MYM-type Zinc finger with FCS sequence motif-containing protein</fullName>
    </submittedName>
</protein>
<evidence type="ECO:0000256" key="1">
    <source>
        <dbReference type="SAM" id="Phobius"/>
    </source>
</evidence>
<dbReference type="Pfam" id="PF06467">
    <property type="entry name" value="zf-FCS"/>
    <property type="match status" value="1"/>
</dbReference>
<keyword evidence="4" id="KW-1185">Reference proteome</keyword>
<reference evidence="3 4" key="1">
    <citation type="submission" date="2017-06" db="EMBL/GenBank/DDBJ databases">
        <authorList>
            <person name="Kim H.J."/>
            <person name="Triplett B.A."/>
        </authorList>
    </citation>
    <scope>NUCLEOTIDE SEQUENCE [LARGE SCALE GENOMIC DNA]</scope>
    <source>
        <strain evidence="3 4">SCA</strain>
    </source>
</reference>
<dbReference type="AlphaFoldDB" id="A0A239CEG8"/>
<keyword evidence="1" id="KW-0812">Transmembrane</keyword>
<keyword evidence="1" id="KW-1133">Transmembrane helix</keyword>
<accession>A0A239CEG8</accession>
<dbReference type="RefSeq" id="WP_089282209.1">
    <property type="nucleotide sequence ID" value="NZ_FZOJ01000005.1"/>
</dbReference>
<evidence type="ECO:0000313" key="3">
    <source>
        <dbReference type="EMBL" id="SNS18597.1"/>
    </source>
</evidence>
<organism evidence="3 4">
    <name type="scientific">Anaerovirgula multivorans</name>
    <dbReference type="NCBI Taxonomy" id="312168"/>
    <lineage>
        <taxon>Bacteria</taxon>
        <taxon>Bacillati</taxon>
        <taxon>Bacillota</taxon>
        <taxon>Clostridia</taxon>
        <taxon>Peptostreptococcales</taxon>
        <taxon>Natronincolaceae</taxon>
        <taxon>Anaerovirgula</taxon>
    </lineage>
</organism>
<feature type="transmembrane region" description="Helical" evidence="1">
    <location>
        <begin position="6"/>
        <end position="25"/>
    </location>
</feature>
<dbReference type="EMBL" id="FZOJ01000005">
    <property type="protein sequence ID" value="SNS18597.1"/>
    <property type="molecule type" value="Genomic_DNA"/>
</dbReference>